<gene>
    <name evidence="2" type="ORF">pipiens_019692</name>
</gene>
<dbReference type="EMBL" id="JBEHCU010002681">
    <property type="protein sequence ID" value="KAL1402621.1"/>
    <property type="molecule type" value="Genomic_DNA"/>
</dbReference>
<feature type="region of interest" description="Disordered" evidence="1">
    <location>
        <begin position="38"/>
        <end position="113"/>
    </location>
</feature>
<evidence type="ECO:0000313" key="3">
    <source>
        <dbReference type="Proteomes" id="UP001562425"/>
    </source>
</evidence>
<accession>A0ABD1DS82</accession>
<comment type="caution">
    <text evidence="2">The sequence shown here is derived from an EMBL/GenBank/DDBJ whole genome shotgun (WGS) entry which is preliminary data.</text>
</comment>
<dbReference type="Proteomes" id="UP001562425">
    <property type="component" value="Unassembled WGS sequence"/>
</dbReference>
<feature type="compositionally biased region" description="Acidic residues" evidence="1">
    <location>
        <begin position="89"/>
        <end position="101"/>
    </location>
</feature>
<evidence type="ECO:0000256" key="1">
    <source>
        <dbReference type="SAM" id="MobiDB-lite"/>
    </source>
</evidence>
<keyword evidence="3" id="KW-1185">Reference proteome</keyword>
<reference evidence="2 3" key="1">
    <citation type="submission" date="2024-05" db="EMBL/GenBank/DDBJ databases">
        <title>Culex pipiens pipiens assembly and annotation.</title>
        <authorList>
            <person name="Alout H."/>
            <person name="Durand T."/>
        </authorList>
    </citation>
    <scope>NUCLEOTIDE SEQUENCE [LARGE SCALE GENOMIC DNA]</scope>
    <source>
        <strain evidence="2">HA-2024</strain>
        <tissue evidence="2">Whole body</tissue>
    </source>
</reference>
<proteinExistence type="predicted"/>
<protein>
    <submittedName>
        <fullName evidence="2">Uncharacterized protein</fullName>
    </submittedName>
</protein>
<sequence>MAKLDSSCIGFVINLFIIINLVLSSNAQRRPFNSNRHPSIMESYAPSGSFASSGHRYRHHHTSHVVQTEPPPPQLSSPKSTIQRGDQEPAGDDLTSVEEEQQSYSLESDGDESYLDSFQRPGMINNHINYNQYNTIFRRGGGPVEQRQQSAFVEDGVDLRLPVAGRSYSVYRHHPHG</sequence>
<evidence type="ECO:0000313" key="2">
    <source>
        <dbReference type="EMBL" id="KAL1402621.1"/>
    </source>
</evidence>
<name>A0ABD1DS82_CULPP</name>
<organism evidence="2 3">
    <name type="scientific">Culex pipiens pipiens</name>
    <name type="common">Northern house mosquito</name>
    <dbReference type="NCBI Taxonomy" id="38569"/>
    <lineage>
        <taxon>Eukaryota</taxon>
        <taxon>Metazoa</taxon>
        <taxon>Ecdysozoa</taxon>
        <taxon>Arthropoda</taxon>
        <taxon>Hexapoda</taxon>
        <taxon>Insecta</taxon>
        <taxon>Pterygota</taxon>
        <taxon>Neoptera</taxon>
        <taxon>Endopterygota</taxon>
        <taxon>Diptera</taxon>
        <taxon>Nematocera</taxon>
        <taxon>Culicoidea</taxon>
        <taxon>Culicidae</taxon>
        <taxon>Culicinae</taxon>
        <taxon>Culicini</taxon>
        <taxon>Culex</taxon>
        <taxon>Culex</taxon>
    </lineage>
</organism>
<dbReference type="AlphaFoldDB" id="A0ABD1DS82"/>
<feature type="non-terminal residue" evidence="2">
    <location>
        <position position="177"/>
    </location>
</feature>